<proteinExistence type="predicted"/>
<dbReference type="Proteomes" id="UP000694864">
    <property type="component" value="Chromosome 13"/>
</dbReference>
<evidence type="ECO:0000259" key="1">
    <source>
        <dbReference type="Pfam" id="PF25210"/>
    </source>
</evidence>
<dbReference type="InterPro" id="IPR015915">
    <property type="entry name" value="Kelch-typ_b-propeller"/>
</dbReference>
<evidence type="ECO:0000313" key="3">
    <source>
        <dbReference type="RefSeq" id="XP_019089978.1"/>
    </source>
</evidence>
<dbReference type="InterPro" id="IPR050354">
    <property type="entry name" value="F-box/kelch-repeat_ARATH"/>
</dbReference>
<keyword evidence="2" id="KW-1185">Reference proteome</keyword>
<evidence type="ECO:0000313" key="2">
    <source>
        <dbReference type="Proteomes" id="UP000694864"/>
    </source>
</evidence>
<feature type="domain" description="FKB95-like N-terminal Kelch" evidence="1">
    <location>
        <begin position="1"/>
        <end position="208"/>
    </location>
</feature>
<dbReference type="RefSeq" id="XP_019089978.1">
    <property type="nucleotide sequence ID" value="XM_019234433.1"/>
</dbReference>
<dbReference type="InterPro" id="IPR037293">
    <property type="entry name" value="Gal_Oxidase_central_sf"/>
</dbReference>
<sequence length="222" mass="25885">MRQPRVSPAADVIDGKIYVIGGCRSNYIENWGEVYDPKTQTWQPILPTALDDLISQKNVVPGRLVMGGKEYGMHGWNLILMTGTCLVDKVLRLISFMKQSLYWNDPKEDLEWRLVQGLEEVSHQFLYFHNLLNLVGNSEGERRVTLWWKSVVTHPESLLPKEKRKTPHDGHQYCTEECKTEIWCGEVLFERRGLLELWGSVQWSKNVFTIDGWLLSQQLYYI</sequence>
<dbReference type="Pfam" id="PF25210">
    <property type="entry name" value="Kelch_FKB95"/>
    <property type="match status" value="1"/>
</dbReference>
<accession>A0ABM1QT90</accession>
<dbReference type="SUPFAM" id="SSF117281">
    <property type="entry name" value="Kelch motif"/>
    <property type="match status" value="1"/>
</dbReference>
<name>A0ABM1QT90_CAMSA</name>
<dbReference type="PANTHER" id="PTHR24414">
    <property type="entry name" value="F-BOX/KELCH-REPEAT PROTEIN SKIP4"/>
    <property type="match status" value="1"/>
</dbReference>
<gene>
    <name evidence="3" type="primary">LOC109128307</name>
</gene>
<organism evidence="2 3">
    <name type="scientific">Camelina sativa</name>
    <name type="common">False flax</name>
    <name type="synonym">Myagrum sativum</name>
    <dbReference type="NCBI Taxonomy" id="90675"/>
    <lineage>
        <taxon>Eukaryota</taxon>
        <taxon>Viridiplantae</taxon>
        <taxon>Streptophyta</taxon>
        <taxon>Embryophyta</taxon>
        <taxon>Tracheophyta</taxon>
        <taxon>Spermatophyta</taxon>
        <taxon>Magnoliopsida</taxon>
        <taxon>eudicotyledons</taxon>
        <taxon>Gunneridae</taxon>
        <taxon>Pentapetalae</taxon>
        <taxon>rosids</taxon>
        <taxon>malvids</taxon>
        <taxon>Brassicales</taxon>
        <taxon>Brassicaceae</taxon>
        <taxon>Camelineae</taxon>
        <taxon>Camelina</taxon>
    </lineage>
</organism>
<dbReference type="PANTHER" id="PTHR24414:SF196">
    <property type="entry name" value="BNACNNG12250D PROTEIN"/>
    <property type="match status" value="1"/>
</dbReference>
<dbReference type="GeneID" id="109128307"/>
<reference evidence="2" key="1">
    <citation type="journal article" date="2014" name="Nat. Commun.">
        <title>The emerging biofuel crop Camelina sativa retains a highly undifferentiated hexaploid genome structure.</title>
        <authorList>
            <person name="Kagale S."/>
            <person name="Koh C."/>
            <person name="Nixon J."/>
            <person name="Bollina V."/>
            <person name="Clarke W.E."/>
            <person name="Tuteja R."/>
            <person name="Spillane C."/>
            <person name="Robinson S.J."/>
            <person name="Links M.G."/>
            <person name="Clarke C."/>
            <person name="Higgins E.E."/>
            <person name="Huebert T."/>
            <person name="Sharpe A.G."/>
            <person name="Parkin I.A."/>
        </authorList>
    </citation>
    <scope>NUCLEOTIDE SEQUENCE [LARGE SCALE GENOMIC DNA]</scope>
    <source>
        <strain evidence="2">cv. DH55</strain>
    </source>
</reference>
<reference evidence="3" key="2">
    <citation type="submission" date="2025-08" db="UniProtKB">
        <authorList>
            <consortium name="RefSeq"/>
        </authorList>
    </citation>
    <scope>IDENTIFICATION</scope>
    <source>
        <tissue evidence="3">Leaf</tissue>
    </source>
</reference>
<dbReference type="Gene3D" id="2.130.10.80">
    <property type="entry name" value="Galactose oxidase/kelch, beta-propeller"/>
    <property type="match status" value="1"/>
</dbReference>
<protein>
    <submittedName>
        <fullName evidence="3">F-box/kelch-repeat protein At5g02990</fullName>
    </submittedName>
</protein>
<dbReference type="InterPro" id="IPR057499">
    <property type="entry name" value="Kelch_FKB95"/>
</dbReference>